<organism evidence="2">
    <name type="scientific">Iconisemion striatum</name>
    <dbReference type="NCBI Taxonomy" id="60296"/>
    <lineage>
        <taxon>Eukaryota</taxon>
        <taxon>Metazoa</taxon>
        <taxon>Chordata</taxon>
        <taxon>Craniata</taxon>
        <taxon>Vertebrata</taxon>
        <taxon>Euteleostomi</taxon>
        <taxon>Actinopterygii</taxon>
        <taxon>Neopterygii</taxon>
        <taxon>Teleostei</taxon>
        <taxon>Neoteleostei</taxon>
        <taxon>Acanthomorphata</taxon>
        <taxon>Ovalentaria</taxon>
        <taxon>Atherinomorphae</taxon>
        <taxon>Cyprinodontiformes</taxon>
        <taxon>Nothobranchiidae</taxon>
        <taxon>Iconisemion</taxon>
    </lineage>
</organism>
<feature type="non-terminal residue" evidence="2">
    <location>
        <position position="1"/>
    </location>
</feature>
<accession>A0A1A7XSB1</accession>
<protein>
    <submittedName>
        <fullName evidence="2">Dihydrofolate reductase</fullName>
    </submittedName>
</protein>
<proteinExistence type="predicted"/>
<sequence>ALEALLIDIYITVLCCVHRLLSALLRRAQGEFWAIDRDTLRTLTPGRNGRVVLGLGLSSSGAAKTRRTMSRILNGIVAVCPDLGIGKNGDLPWHPVRLK</sequence>
<dbReference type="SUPFAM" id="SSF53597">
    <property type="entry name" value="Dihydrofolate reductase-like"/>
    <property type="match status" value="1"/>
</dbReference>
<feature type="domain" description="DHFR" evidence="1">
    <location>
        <begin position="72"/>
        <end position="99"/>
    </location>
</feature>
<dbReference type="AlphaFoldDB" id="A0A1A7XSB1"/>
<name>A0A1A7XSB1_9TELE</name>
<dbReference type="GO" id="GO:0046654">
    <property type="term" value="P:tetrahydrofolate biosynthetic process"/>
    <property type="evidence" value="ECO:0007669"/>
    <property type="project" value="InterPro"/>
</dbReference>
<feature type="non-terminal residue" evidence="2">
    <location>
        <position position="99"/>
    </location>
</feature>
<dbReference type="Gene3D" id="3.40.430.10">
    <property type="entry name" value="Dihydrofolate Reductase, subunit A"/>
    <property type="match status" value="1"/>
</dbReference>
<evidence type="ECO:0000259" key="1">
    <source>
        <dbReference type="PROSITE" id="PS51330"/>
    </source>
</evidence>
<dbReference type="PROSITE" id="PS51330">
    <property type="entry name" value="DHFR_2"/>
    <property type="match status" value="1"/>
</dbReference>
<gene>
    <name evidence="2" type="primary">DHFR</name>
</gene>
<dbReference type="GO" id="GO:0004146">
    <property type="term" value="F:dihydrofolate reductase activity"/>
    <property type="evidence" value="ECO:0007669"/>
    <property type="project" value="InterPro"/>
</dbReference>
<dbReference type="InterPro" id="IPR024072">
    <property type="entry name" value="DHFR-like_dom_sf"/>
</dbReference>
<dbReference type="EMBL" id="HADW01019334">
    <property type="protein sequence ID" value="SBP20734.1"/>
    <property type="molecule type" value="Transcribed_RNA"/>
</dbReference>
<reference evidence="2" key="1">
    <citation type="submission" date="2016-05" db="EMBL/GenBank/DDBJ databases">
        <authorList>
            <person name="Lavstsen T."/>
            <person name="Jespersen J.S."/>
        </authorList>
    </citation>
    <scope>NUCLEOTIDE SEQUENCE</scope>
    <source>
        <tissue evidence="2">Brain</tissue>
    </source>
</reference>
<evidence type="ECO:0000313" key="2">
    <source>
        <dbReference type="EMBL" id="SBP20734.1"/>
    </source>
</evidence>
<reference evidence="2" key="2">
    <citation type="submission" date="2016-06" db="EMBL/GenBank/DDBJ databases">
        <title>The genome of a short-lived fish provides insights into sex chromosome evolution and the genetic control of aging.</title>
        <authorList>
            <person name="Reichwald K."/>
            <person name="Felder M."/>
            <person name="Petzold A."/>
            <person name="Koch P."/>
            <person name="Groth M."/>
            <person name="Platzer M."/>
        </authorList>
    </citation>
    <scope>NUCLEOTIDE SEQUENCE</scope>
    <source>
        <tissue evidence="2">Brain</tissue>
    </source>
</reference>
<dbReference type="InterPro" id="IPR001796">
    <property type="entry name" value="DHFR_dom"/>
</dbReference>